<dbReference type="EMBL" id="CABVGP010000002">
    <property type="protein sequence ID" value="VVJ21649.1"/>
    <property type="molecule type" value="Genomic_DNA"/>
</dbReference>
<dbReference type="AlphaFoldDB" id="A0A6I8M2B2"/>
<evidence type="ECO:0000313" key="3">
    <source>
        <dbReference type="Proteomes" id="UP000399805"/>
    </source>
</evidence>
<accession>A0A6I8M2B2</accession>
<gene>
    <name evidence="2" type="ORF">AA23TX_06670</name>
</gene>
<keyword evidence="3" id="KW-1185">Reference proteome</keyword>
<evidence type="ECO:0000313" key="2">
    <source>
        <dbReference type="EMBL" id="VVJ21649.1"/>
    </source>
</evidence>
<organism evidence="2 3">
    <name type="scientific">Amycolatopsis camponoti</name>
    <dbReference type="NCBI Taxonomy" id="2606593"/>
    <lineage>
        <taxon>Bacteria</taxon>
        <taxon>Bacillati</taxon>
        <taxon>Actinomycetota</taxon>
        <taxon>Actinomycetes</taxon>
        <taxon>Pseudonocardiales</taxon>
        <taxon>Pseudonocardiaceae</taxon>
        <taxon>Amycolatopsis</taxon>
    </lineage>
</organism>
<dbReference type="Proteomes" id="UP000399805">
    <property type="component" value="Unassembled WGS sequence"/>
</dbReference>
<name>A0A6I8M2B2_9PSEU</name>
<feature type="region of interest" description="Disordered" evidence="1">
    <location>
        <begin position="75"/>
        <end position="95"/>
    </location>
</feature>
<protein>
    <submittedName>
        <fullName evidence="2">Uncharacterized protein</fullName>
    </submittedName>
</protein>
<evidence type="ECO:0000256" key="1">
    <source>
        <dbReference type="SAM" id="MobiDB-lite"/>
    </source>
</evidence>
<proteinExistence type="predicted"/>
<sequence>MHCGYCCFELRKNKNGTVPKHYSGKTKFLEWTQKACPGSGTTEYTTTAPGHKCRRTRSGNPCPSCGKKLRLKQDGRFPAHNNTNGSECGVSAADR</sequence>
<reference evidence="2 3" key="1">
    <citation type="submission" date="2019-09" db="EMBL/GenBank/DDBJ databases">
        <authorList>
            <person name="Leyn A S."/>
        </authorList>
    </citation>
    <scope>NUCLEOTIDE SEQUENCE [LARGE SCALE GENOMIC DNA]</scope>
    <source>
        <strain evidence="2">AA231_1</strain>
    </source>
</reference>